<feature type="region of interest" description="Disordered" evidence="1">
    <location>
        <begin position="179"/>
        <end position="201"/>
    </location>
</feature>
<proteinExistence type="predicted"/>
<evidence type="ECO:0000256" key="1">
    <source>
        <dbReference type="SAM" id="MobiDB-lite"/>
    </source>
</evidence>
<reference evidence="2 3" key="1">
    <citation type="journal article" date="2007" name="Proc. Natl. Acad. Sci. U.S.A.">
        <title>The tiny eukaryote Ostreococcus provides genomic insights into the paradox of plankton speciation.</title>
        <authorList>
            <person name="Palenik B."/>
            <person name="Grimwood J."/>
            <person name="Aerts A."/>
            <person name="Rouze P."/>
            <person name="Salamov A."/>
            <person name="Putnam N."/>
            <person name="Dupont C."/>
            <person name="Jorgensen R."/>
            <person name="Derelle E."/>
            <person name="Rombauts S."/>
            <person name="Zhou K."/>
            <person name="Otillar R."/>
            <person name="Merchant S.S."/>
            <person name="Podell S."/>
            <person name="Gaasterland T."/>
            <person name="Napoli C."/>
            <person name="Gendler K."/>
            <person name="Manuell A."/>
            <person name="Tai V."/>
            <person name="Vallon O."/>
            <person name="Piganeau G."/>
            <person name="Jancek S."/>
            <person name="Heijde M."/>
            <person name="Jabbari K."/>
            <person name="Bowler C."/>
            <person name="Lohr M."/>
            <person name="Robbens S."/>
            <person name="Werner G."/>
            <person name="Dubchak I."/>
            <person name="Pazour G.J."/>
            <person name="Ren Q."/>
            <person name="Paulsen I."/>
            <person name="Delwiche C."/>
            <person name="Schmutz J."/>
            <person name="Rokhsar D."/>
            <person name="Van de Peer Y."/>
            <person name="Moreau H."/>
            <person name="Grigoriev I.V."/>
        </authorList>
    </citation>
    <scope>NUCLEOTIDE SEQUENCE [LARGE SCALE GENOMIC DNA]</scope>
    <source>
        <strain evidence="2 3">CCE9901</strain>
    </source>
</reference>
<feature type="compositionally biased region" description="Acidic residues" evidence="1">
    <location>
        <begin position="181"/>
        <end position="201"/>
    </location>
</feature>
<gene>
    <name evidence="2" type="ORF">OSTLU_27863</name>
</gene>
<dbReference type="STRING" id="436017.A4S8I5"/>
<organism evidence="2 3">
    <name type="scientific">Ostreococcus lucimarinus (strain CCE9901)</name>
    <dbReference type="NCBI Taxonomy" id="436017"/>
    <lineage>
        <taxon>Eukaryota</taxon>
        <taxon>Viridiplantae</taxon>
        <taxon>Chlorophyta</taxon>
        <taxon>Mamiellophyceae</taxon>
        <taxon>Mamiellales</taxon>
        <taxon>Bathycoccaceae</taxon>
        <taxon>Ostreococcus</taxon>
    </lineage>
</organism>
<dbReference type="Gramene" id="ABO99921">
    <property type="protein sequence ID" value="ABO99921"/>
    <property type="gene ID" value="OSTLU_27863"/>
</dbReference>
<dbReference type="KEGG" id="olu:OSTLU_27863"/>
<dbReference type="AlphaFoldDB" id="A4S8I5"/>
<dbReference type="OrthoDB" id="10581441at2759"/>
<name>A4S8I5_OSTLU</name>
<evidence type="ECO:0000313" key="2">
    <source>
        <dbReference type="EMBL" id="ABO99921.1"/>
    </source>
</evidence>
<protein>
    <submittedName>
        <fullName evidence="2">Uncharacterized protein</fullName>
    </submittedName>
</protein>
<keyword evidence="3" id="KW-1185">Reference proteome</keyword>
<dbReference type="RefSeq" id="XP_001421628.1">
    <property type="nucleotide sequence ID" value="XM_001421591.1"/>
</dbReference>
<evidence type="ECO:0000313" key="3">
    <source>
        <dbReference type="Proteomes" id="UP000001568"/>
    </source>
</evidence>
<dbReference type="EMBL" id="CP000595">
    <property type="protein sequence ID" value="ABO99921.1"/>
    <property type="molecule type" value="Genomic_DNA"/>
</dbReference>
<dbReference type="GeneID" id="5005737"/>
<dbReference type="OMA" id="WRAHDEM"/>
<accession>A4S8I5</accession>
<dbReference type="Proteomes" id="UP000001568">
    <property type="component" value="Chromosome 15"/>
</dbReference>
<sequence>MATSAIGAEMRGTTASSARRLLQQAETNDADADSQARIDRINWLGRAVVENGAFQFWTKNASGYYTAVNDYYVKSFELESDADVVGKTDVQLIVLVAGDRTIEDFEDAKPDETLDSIASAYREHDMMVQETGKATRFNERVIADDRVYDVVAIKAPFEGGTVGIAIPRNADDDINVVVTSESDDDESDDDESDDDESDDDD</sequence>
<dbReference type="HOGENOM" id="CLU_1362406_0_0_1"/>